<keyword evidence="6" id="KW-0472">Membrane</keyword>
<proteinExistence type="predicted"/>
<evidence type="ECO:0000256" key="1">
    <source>
        <dbReference type="ARBA" id="ARBA00004571"/>
    </source>
</evidence>
<evidence type="ECO:0000313" key="8">
    <source>
        <dbReference type="EMBL" id="GAF05284.1"/>
    </source>
</evidence>
<evidence type="ECO:0000313" key="9">
    <source>
        <dbReference type="Proteomes" id="UP000019402"/>
    </source>
</evidence>
<dbReference type="EMBL" id="BAMD01000077">
    <property type="protein sequence ID" value="GAF05284.1"/>
    <property type="molecule type" value="Genomic_DNA"/>
</dbReference>
<evidence type="ECO:0000256" key="5">
    <source>
        <dbReference type="ARBA" id="ARBA00022729"/>
    </source>
</evidence>
<dbReference type="InterPro" id="IPR039426">
    <property type="entry name" value="TonB-dep_rcpt-like"/>
</dbReference>
<dbReference type="Proteomes" id="UP000019402">
    <property type="component" value="Unassembled WGS sequence"/>
</dbReference>
<gene>
    <name evidence="8" type="ORF">JCM21142_94013</name>
</gene>
<protein>
    <submittedName>
        <fullName evidence="8">Outer membrane cobalamin receptor protein</fullName>
    </submittedName>
</protein>
<keyword evidence="7" id="KW-0998">Cell outer membrane</keyword>
<dbReference type="Gene3D" id="2.40.170.20">
    <property type="entry name" value="TonB-dependent receptor, beta-barrel domain"/>
    <property type="match status" value="1"/>
</dbReference>
<keyword evidence="8" id="KW-0675">Receptor</keyword>
<keyword evidence="9" id="KW-1185">Reference proteome</keyword>
<keyword evidence="2" id="KW-0813">Transport</keyword>
<evidence type="ECO:0000256" key="3">
    <source>
        <dbReference type="ARBA" id="ARBA00022452"/>
    </source>
</evidence>
<dbReference type="GO" id="GO:0015344">
    <property type="term" value="F:siderophore uptake transmembrane transporter activity"/>
    <property type="evidence" value="ECO:0007669"/>
    <property type="project" value="TreeGrafter"/>
</dbReference>
<evidence type="ECO:0000256" key="2">
    <source>
        <dbReference type="ARBA" id="ARBA00022448"/>
    </source>
</evidence>
<evidence type="ECO:0000256" key="4">
    <source>
        <dbReference type="ARBA" id="ARBA00022692"/>
    </source>
</evidence>
<accession>W7YS58</accession>
<dbReference type="OrthoDB" id="9762903at2"/>
<sequence>MYSHKLEANIKLSGQIGKFSYRTLFNYAYTSSINYGDIKVWGDESYGKQLVYVPLHSGNALLNIGYKGFFITYQYNYYNERFTTSSNNISKRDWLYPYHMNDISMGKNLDLKKIKLSAELKVYNLFDETYHSILYRPMPGRNYLLTLTFQF</sequence>
<dbReference type="RefSeq" id="WP_044214147.1">
    <property type="nucleotide sequence ID" value="NZ_BAMD01000077.1"/>
</dbReference>
<comment type="caution">
    <text evidence="8">The sequence shown here is derived from an EMBL/GenBank/DDBJ whole genome shotgun (WGS) entry which is preliminary data.</text>
</comment>
<dbReference type="eggNOG" id="COG4206">
    <property type="taxonomic scope" value="Bacteria"/>
</dbReference>
<dbReference type="InterPro" id="IPR036942">
    <property type="entry name" value="Beta-barrel_TonB_sf"/>
</dbReference>
<dbReference type="GO" id="GO:0009279">
    <property type="term" value="C:cell outer membrane"/>
    <property type="evidence" value="ECO:0007669"/>
    <property type="project" value="UniProtKB-SubCell"/>
</dbReference>
<comment type="subcellular location">
    <subcellularLocation>
        <location evidence="1">Cell outer membrane</location>
        <topology evidence="1">Multi-pass membrane protein</topology>
    </subcellularLocation>
</comment>
<evidence type="ECO:0000256" key="6">
    <source>
        <dbReference type="ARBA" id="ARBA00023136"/>
    </source>
</evidence>
<dbReference type="SUPFAM" id="SSF56935">
    <property type="entry name" value="Porins"/>
    <property type="match status" value="1"/>
</dbReference>
<dbReference type="PANTHER" id="PTHR30069:SF29">
    <property type="entry name" value="HEMOGLOBIN AND HEMOGLOBIN-HAPTOGLOBIN-BINDING PROTEIN 1-RELATED"/>
    <property type="match status" value="1"/>
</dbReference>
<dbReference type="PANTHER" id="PTHR30069">
    <property type="entry name" value="TONB-DEPENDENT OUTER MEMBRANE RECEPTOR"/>
    <property type="match status" value="1"/>
</dbReference>
<keyword evidence="3" id="KW-1134">Transmembrane beta strand</keyword>
<evidence type="ECO:0000256" key="7">
    <source>
        <dbReference type="ARBA" id="ARBA00023237"/>
    </source>
</evidence>
<name>W7YS58_9BACT</name>
<dbReference type="AlphaFoldDB" id="W7YS58"/>
<dbReference type="GO" id="GO:0044718">
    <property type="term" value="P:siderophore transmembrane transport"/>
    <property type="evidence" value="ECO:0007669"/>
    <property type="project" value="TreeGrafter"/>
</dbReference>
<keyword evidence="5" id="KW-0732">Signal</keyword>
<reference evidence="8 9" key="1">
    <citation type="journal article" date="2014" name="Genome Announc.">
        <title>Draft Genome Sequence of Cytophaga fermentans JCM 21142T, a Facultative Anaerobe Isolated from Marine Mud.</title>
        <authorList>
            <person name="Starns D."/>
            <person name="Oshima K."/>
            <person name="Suda W."/>
            <person name="Iino T."/>
            <person name="Yuki M."/>
            <person name="Inoue J."/>
            <person name="Kitamura K."/>
            <person name="Iida T."/>
            <person name="Darby A."/>
            <person name="Hattori M."/>
            <person name="Ohkuma M."/>
        </authorList>
    </citation>
    <scope>NUCLEOTIDE SEQUENCE [LARGE SCALE GENOMIC DNA]</scope>
    <source>
        <strain evidence="8 9">JCM 21142</strain>
    </source>
</reference>
<organism evidence="8 9">
    <name type="scientific">Saccharicrinis fermentans DSM 9555 = JCM 21142</name>
    <dbReference type="NCBI Taxonomy" id="869213"/>
    <lineage>
        <taxon>Bacteria</taxon>
        <taxon>Pseudomonadati</taxon>
        <taxon>Bacteroidota</taxon>
        <taxon>Bacteroidia</taxon>
        <taxon>Marinilabiliales</taxon>
        <taxon>Marinilabiliaceae</taxon>
        <taxon>Saccharicrinis</taxon>
    </lineage>
</organism>
<keyword evidence="4" id="KW-0812">Transmembrane</keyword>